<dbReference type="Proteomes" id="UP000193334">
    <property type="component" value="Chromosome"/>
</dbReference>
<name>A0A1W6LNV6_9BACT</name>
<dbReference type="STRING" id="1941349.STSP1_01838"/>
<proteinExistence type="predicted"/>
<dbReference type="PANTHER" id="PTHR39319">
    <property type="entry name" value="SI:DKEY-256H2.1"/>
    <property type="match status" value="1"/>
</dbReference>
<accession>A0A1W6LNV6</accession>
<dbReference type="InterPro" id="IPR015197">
    <property type="entry name" value="PngaseF_C"/>
</dbReference>
<dbReference type="InterPro" id="IPR008977">
    <property type="entry name" value="PHM/PNGase_F_dom_sf"/>
</dbReference>
<gene>
    <name evidence="3" type="ORF">STSP1_01838</name>
</gene>
<dbReference type="EMBL" id="CP021023">
    <property type="protein sequence ID" value="ARN57431.1"/>
    <property type="molecule type" value="Genomic_DNA"/>
</dbReference>
<protein>
    <recommendedName>
        <fullName evidence="2">Peptide-N-glycosidase F C-terminal domain-containing protein</fullName>
    </recommendedName>
</protein>
<dbReference type="InterPro" id="IPR014784">
    <property type="entry name" value="Cu2_ascorb_mOase-like_C"/>
</dbReference>
<keyword evidence="4" id="KW-1185">Reference proteome</keyword>
<dbReference type="RefSeq" id="WP_085756072.1">
    <property type="nucleotide sequence ID" value="NZ_CP021023.1"/>
</dbReference>
<dbReference type="PANTHER" id="PTHR39319:SF1">
    <property type="entry name" value="SI:DKEY-256H2.1"/>
    <property type="match status" value="1"/>
</dbReference>
<dbReference type="InterPro" id="IPR053251">
    <property type="entry name" value="N-glycanase"/>
</dbReference>
<dbReference type="KEGG" id="pbp:STSP1_01838"/>
<dbReference type="AlphaFoldDB" id="A0A1W6LNV6"/>
<evidence type="ECO:0000256" key="1">
    <source>
        <dbReference type="ARBA" id="ARBA00023157"/>
    </source>
</evidence>
<sequence length="449" mass="51000">MKRFVTAAAITLIGSICFAESLKLPEAGGFEISFKADFEKGSDIGLIMCSRENPFSFSSTKPAAEKALGIGLQYEEKDDKKKRSSIFLTSSGLILENKPSTLKFEGRREIKIKLTPVCGGRELTLWTDGIKHSFYSDYFLPDAVYPLSRLYFSEKAEVMDLSVEKTGEGFQNSKPKELRWEGSGYWNRSSKTLSLPESLEGIGRVTLDWRLIPKNDPWDRVNRLFAEEKGQDFEIARIITSYNEAGGRWKQDITPLAKLLTGERKLAMQVDGNFGWEITLRYYKGQGREIPRKIFPLWNGKFRYGTPEVKGLEGIEPKEIKLPDWAERAEFFSIFTGHGWKGNKGHGAEFIRKWRKLSAGGKEFMSYLWQSNNEFNPIDHQGGTWHIDRAGWRPGCLVRPWIVSVPAEGGKKLKLDYAAEPYSANFKKDSQGRGYHAQHIAASCLLVYD</sequence>
<evidence type="ECO:0000259" key="2">
    <source>
        <dbReference type="Pfam" id="PF09113"/>
    </source>
</evidence>
<organism evidence="3 4">
    <name type="scientific">Sedimentisphaera salicampi</name>
    <dbReference type="NCBI Taxonomy" id="1941349"/>
    <lineage>
        <taxon>Bacteria</taxon>
        <taxon>Pseudomonadati</taxon>
        <taxon>Planctomycetota</taxon>
        <taxon>Phycisphaerae</taxon>
        <taxon>Sedimentisphaerales</taxon>
        <taxon>Sedimentisphaeraceae</taxon>
        <taxon>Sedimentisphaera</taxon>
    </lineage>
</organism>
<dbReference type="Pfam" id="PF09113">
    <property type="entry name" value="N-glycanase_C"/>
    <property type="match status" value="1"/>
</dbReference>
<evidence type="ECO:0000313" key="3">
    <source>
        <dbReference type="EMBL" id="ARN57431.1"/>
    </source>
</evidence>
<dbReference type="Gene3D" id="2.60.120.230">
    <property type="match status" value="2"/>
</dbReference>
<feature type="domain" description="Peptide-N-glycosidase F C-terminal" evidence="2">
    <location>
        <begin position="317"/>
        <end position="421"/>
    </location>
</feature>
<evidence type="ECO:0000313" key="4">
    <source>
        <dbReference type="Proteomes" id="UP000193334"/>
    </source>
</evidence>
<reference evidence="4" key="1">
    <citation type="submission" date="2017-04" db="EMBL/GenBank/DDBJ databases">
        <title>Comparative genomics and description of representatives of a novel lineage of planctomycetes thriving in anoxic sediments.</title>
        <authorList>
            <person name="Spring S."/>
            <person name="Bunk B."/>
            <person name="Sproer C."/>
        </authorList>
    </citation>
    <scope>NUCLEOTIDE SEQUENCE [LARGE SCALE GENOMIC DNA]</scope>
    <source>
        <strain evidence="4">ST-PulAB-D4</strain>
    </source>
</reference>
<dbReference type="GO" id="GO:0016715">
    <property type="term" value="F:oxidoreductase activity, acting on paired donors, with incorporation or reduction of molecular oxygen, reduced ascorbate as one donor, and incorporation of one atom of oxygen"/>
    <property type="evidence" value="ECO:0007669"/>
    <property type="project" value="InterPro"/>
</dbReference>
<keyword evidence="1" id="KW-1015">Disulfide bond</keyword>
<dbReference type="SUPFAM" id="SSF49742">
    <property type="entry name" value="PHM/PNGase F"/>
    <property type="match status" value="1"/>
</dbReference>